<comment type="caution">
    <text evidence="3">The sequence shown here is derived from an EMBL/GenBank/DDBJ whole genome shotgun (WGS) entry which is preliminary data.</text>
</comment>
<sequence length="239" mass="27270">MKVRERIQAIEMPVLVTTQELAEGQHDDKELQMILASDSFSLQLRKLRIDNTNAVVYCDISGDDVRPWPEAIHIRDTTAKIIVSAFYASWMARFGAPAIITTDRATQFESKLFEALTKLIGSHRTRTTAYYPASNGMIERWHRSLKAIMCHGTLNWTAILPTVLLGLRTSYKEDIRSSAAEMVYGTTIRLPGEFFVDAEPNNNPQAFKEELREHMQSVRPTPTAHHDRKRTFTHTTLHT</sequence>
<dbReference type="PANTHER" id="PTHR38681:SF1">
    <property type="entry name" value="RETROVIRUS-RELATED POL POLYPROTEIN FROM TRANSPOSON 412-LIKE PROTEIN"/>
    <property type="match status" value="1"/>
</dbReference>
<dbReference type="PROSITE" id="PS50994">
    <property type="entry name" value="INTEGRASE"/>
    <property type="match status" value="1"/>
</dbReference>
<feature type="region of interest" description="Disordered" evidence="1">
    <location>
        <begin position="217"/>
        <end position="239"/>
    </location>
</feature>
<dbReference type="PANTHER" id="PTHR38681">
    <property type="entry name" value="RETROVIRUS-RELATED POL POLYPROTEIN FROM TRANSPOSON 412-LIKE PROTEIN-RELATED"/>
    <property type="match status" value="1"/>
</dbReference>
<accession>A0A0J7K282</accession>
<reference evidence="3 4" key="1">
    <citation type="submission" date="2015-04" db="EMBL/GenBank/DDBJ databases">
        <title>Lasius niger genome sequencing.</title>
        <authorList>
            <person name="Konorov E.A."/>
            <person name="Nikitin M.A."/>
            <person name="Kirill M.V."/>
            <person name="Chang P."/>
        </authorList>
    </citation>
    <scope>NUCLEOTIDE SEQUENCE [LARGE SCALE GENOMIC DNA]</scope>
    <source>
        <tissue evidence="3">Whole</tissue>
    </source>
</reference>
<evidence type="ECO:0000313" key="4">
    <source>
        <dbReference type="Proteomes" id="UP000036403"/>
    </source>
</evidence>
<proteinExistence type="predicted"/>
<evidence type="ECO:0000313" key="3">
    <source>
        <dbReference type="EMBL" id="KMQ84301.1"/>
    </source>
</evidence>
<dbReference type="InterPro" id="IPR012337">
    <property type="entry name" value="RNaseH-like_sf"/>
</dbReference>
<organism evidence="3 4">
    <name type="scientific">Lasius niger</name>
    <name type="common">Black garden ant</name>
    <dbReference type="NCBI Taxonomy" id="67767"/>
    <lineage>
        <taxon>Eukaryota</taxon>
        <taxon>Metazoa</taxon>
        <taxon>Ecdysozoa</taxon>
        <taxon>Arthropoda</taxon>
        <taxon>Hexapoda</taxon>
        <taxon>Insecta</taxon>
        <taxon>Pterygota</taxon>
        <taxon>Neoptera</taxon>
        <taxon>Endopterygota</taxon>
        <taxon>Hymenoptera</taxon>
        <taxon>Apocrita</taxon>
        <taxon>Aculeata</taxon>
        <taxon>Formicoidea</taxon>
        <taxon>Formicidae</taxon>
        <taxon>Formicinae</taxon>
        <taxon>Lasius</taxon>
        <taxon>Lasius</taxon>
    </lineage>
</organism>
<dbReference type="GO" id="GO:0003676">
    <property type="term" value="F:nucleic acid binding"/>
    <property type="evidence" value="ECO:0007669"/>
    <property type="project" value="InterPro"/>
</dbReference>
<dbReference type="AlphaFoldDB" id="A0A0J7K282"/>
<keyword evidence="4" id="KW-1185">Reference proteome</keyword>
<dbReference type="InterPro" id="IPR036397">
    <property type="entry name" value="RNaseH_sf"/>
</dbReference>
<dbReference type="EMBL" id="LBMM01016809">
    <property type="protein sequence ID" value="KMQ84301.1"/>
    <property type="molecule type" value="Genomic_DNA"/>
</dbReference>
<dbReference type="SUPFAM" id="SSF53098">
    <property type="entry name" value="Ribonuclease H-like"/>
    <property type="match status" value="1"/>
</dbReference>
<dbReference type="Proteomes" id="UP000036403">
    <property type="component" value="Unassembled WGS sequence"/>
</dbReference>
<dbReference type="PaxDb" id="67767-A0A0J7K282"/>
<dbReference type="Gene3D" id="3.30.420.10">
    <property type="entry name" value="Ribonuclease H-like superfamily/Ribonuclease H"/>
    <property type="match status" value="1"/>
</dbReference>
<dbReference type="OrthoDB" id="7553494at2759"/>
<gene>
    <name evidence="3" type="ORF">RF55_18009</name>
</gene>
<feature type="domain" description="Integrase catalytic" evidence="2">
    <location>
        <begin position="9"/>
        <end position="199"/>
    </location>
</feature>
<protein>
    <submittedName>
        <fullName evidence="3">Gag-pol protein</fullName>
    </submittedName>
</protein>
<dbReference type="InterPro" id="IPR001584">
    <property type="entry name" value="Integrase_cat-core"/>
</dbReference>
<name>A0A0J7K282_LASNI</name>
<evidence type="ECO:0000259" key="2">
    <source>
        <dbReference type="PROSITE" id="PS50994"/>
    </source>
</evidence>
<dbReference type="GO" id="GO:0015074">
    <property type="term" value="P:DNA integration"/>
    <property type="evidence" value="ECO:0007669"/>
    <property type="project" value="InterPro"/>
</dbReference>
<evidence type="ECO:0000256" key="1">
    <source>
        <dbReference type="SAM" id="MobiDB-lite"/>
    </source>
</evidence>